<evidence type="ECO:0000256" key="2">
    <source>
        <dbReference type="ARBA" id="ARBA00012983"/>
    </source>
</evidence>
<dbReference type="Proteomes" id="UP000054886">
    <property type="component" value="Unassembled WGS sequence"/>
</dbReference>
<dbReference type="SMART" id="SM00506">
    <property type="entry name" value="A1pp"/>
    <property type="match status" value="1"/>
</dbReference>
<dbReference type="PANTHER" id="PTHR12521">
    <property type="entry name" value="PROTEIN C6ORF130"/>
    <property type="match status" value="1"/>
</dbReference>
<dbReference type="OrthoDB" id="2155246at2759"/>
<dbReference type="AlphaFoldDB" id="A0A0W0D0K1"/>
<organism evidence="6 7">
    <name type="scientific">Candida glabrata</name>
    <name type="common">Yeast</name>
    <name type="synonym">Torulopsis glabrata</name>
    <dbReference type="NCBI Taxonomy" id="5478"/>
    <lineage>
        <taxon>Eukaryota</taxon>
        <taxon>Fungi</taxon>
        <taxon>Dikarya</taxon>
        <taxon>Ascomycota</taxon>
        <taxon>Saccharomycotina</taxon>
        <taxon>Saccharomycetes</taxon>
        <taxon>Saccharomycetales</taxon>
        <taxon>Saccharomycetaceae</taxon>
        <taxon>Nakaseomyces</taxon>
    </lineage>
</organism>
<dbReference type="VEuPathDB" id="FungiDB:CAGL0B04411g"/>
<dbReference type="PANTHER" id="PTHR12521:SF0">
    <property type="entry name" value="ADP-RIBOSE GLYCOHYDROLASE OARD1"/>
    <property type="match status" value="1"/>
</dbReference>
<evidence type="ECO:0000256" key="1">
    <source>
        <dbReference type="ARBA" id="ARBA00006575"/>
    </source>
</evidence>
<protein>
    <recommendedName>
        <fullName evidence="3">ADP-ribose 1''-phosphate phosphatase</fullName>
        <ecNumber evidence="2">3.1.3.84</ecNumber>
    </recommendedName>
</protein>
<evidence type="ECO:0000256" key="4">
    <source>
        <dbReference type="ARBA" id="ARBA00034427"/>
    </source>
</evidence>
<dbReference type="Gene3D" id="3.40.220.10">
    <property type="entry name" value="Leucine Aminopeptidase, subunit E, domain 1"/>
    <property type="match status" value="1"/>
</dbReference>
<dbReference type="VEuPathDB" id="FungiDB:GWK60_B04279"/>
<dbReference type="InterPro" id="IPR050892">
    <property type="entry name" value="ADP-ribose_metab_enzymes"/>
</dbReference>
<dbReference type="InterPro" id="IPR043472">
    <property type="entry name" value="Macro_dom-like"/>
</dbReference>
<gene>
    <name evidence="6" type="ORF">AO440_000350</name>
</gene>
<evidence type="ECO:0000256" key="3">
    <source>
        <dbReference type="ARBA" id="ARBA00019744"/>
    </source>
</evidence>
<dbReference type="VEuPathDB" id="FungiDB:B1J91_B04411g"/>
<dbReference type="GO" id="GO:0140291">
    <property type="term" value="P:peptidyl-glutamate ADP-deribosylation"/>
    <property type="evidence" value="ECO:0007669"/>
    <property type="project" value="TreeGrafter"/>
</dbReference>
<dbReference type="EC" id="3.1.3.84" evidence="2"/>
<dbReference type="GO" id="GO:0047407">
    <property type="term" value="F:ADP-ribosyl-[dinitrogen reductase] hydrolase activity"/>
    <property type="evidence" value="ECO:0007669"/>
    <property type="project" value="EnsemblFungi"/>
</dbReference>
<evidence type="ECO:0000259" key="5">
    <source>
        <dbReference type="PROSITE" id="PS51154"/>
    </source>
</evidence>
<dbReference type="PROSITE" id="PS51154">
    <property type="entry name" value="MACRO"/>
    <property type="match status" value="1"/>
</dbReference>
<reference evidence="6 7" key="1">
    <citation type="submission" date="2015-10" db="EMBL/GenBank/DDBJ databases">
        <title>Draft genomes sequences of Candida glabrata isolates 1A, 1B, 2A, 2B, 3A and 3B.</title>
        <authorList>
            <person name="Haavelsrud O.E."/>
            <person name="Gaustad P."/>
        </authorList>
    </citation>
    <scope>NUCLEOTIDE SEQUENCE [LARGE SCALE GENOMIC DNA]</scope>
    <source>
        <strain evidence="6">910700640</strain>
    </source>
</reference>
<comment type="caution">
    <text evidence="6">The sequence shown here is derived from an EMBL/GenBank/DDBJ whole genome shotgun (WGS) entry which is preliminary data.</text>
</comment>
<dbReference type="EMBL" id="LLZZ01000119">
    <property type="protein sequence ID" value="KTB03477.1"/>
    <property type="molecule type" value="Genomic_DNA"/>
</dbReference>
<dbReference type="VEuPathDB" id="FungiDB:GVI51_B04345"/>
<evidence type="ECO:0000313" key="7">
    <source>
        <dbReference type="Proteomes" id="UP000054886"/>
    </source>
</evidence>
<dbReference type="InterPro" id="IPR002589">
    <property type="entry name" value="Macro_dom"/>
</dbReference>
<feature type="domain" description="Macro" evidence="5">
    <location>
        <begin position="1"/>
        <end position="179"/>
    </location>
</feature>
<evidence type="ECO:0000313" key="6">
    <source>
        <dbReference type="EMBL" id="KTB03477.1"/>
    </source>
</evidence>
<name>A0A0W0D0K1_CANGB</name>
<dbReference type="CDD" id="cd02901">
    <property type="entry name" value="Macro_Poa1p-like"/>
    <property type="match status" value="1"/>
</dbReference>
<accession>A0A0W0D0K1</accession>
<comment type="similarity">
    <text evidence="1">Belongs to the POA1 family.</text>
</comment>
<proteinExistence type="inferred from homology"/>
<sequence>MSNIHYIKGNILKGQTYKRIIIHSCNANGAWGGGIAYQLAVKYPKAEEVYVDLCERFGQKLLGKCVVIPSYSDDDVLIGCLFTSIFGGASHGSGTSIVDYTDKALSHFDELLAKEQSKTDNANLDKEIEKLLKLKSGVLKDYKLEMPKINSGIFGVPWPETEEVLKKYDRSMNFTVYEL</sequence>
<dbReference type="Pfam" id="PF01661">
    <property type="entry name" value="Macro"/>
    <property type="match status" value="1"/>
</dbReference>
<dbReference type="GO" id="GO:0016791">
    <property type="term" value="F:phosphatase activity"/>
    <property type="evidence" value="ECO:0007669"/>
    <property type="project" value="EnsemblFungi"/>
</dbReference>
<comment type="catalytic activity">
    <reaction evidence="4">
        <text>ADP-alpha-D-ribose 1''-phosphate + H2O = ADP-D-ribose + phosphate</text>
        <dbReference type="Rhea" id="RHEA:25029"/>
        <dbReference type="ChEBI" id="CHEBI:15377"/>
        <dbReference type="ChEBI" id="CHEBI:43474"/>
        <dbReference type="ChEBI" id="CHEBI:57967"/>
        <dbReference type="ChEBI" id="CHEBI:58753"/>
        <dbReference type="EC" id="3.1.3.84"/>
    </reaction>
</comment>
<dbReference type="SUPFAM" id="SSF52949">
    <property type="entry name" value="Macro domain-like"/>
    <property type="match status" value="1"/>
</dbReference>